<keyword evidence="1" id="KW-0479">Metal-binding</keyword>
<dbReference type="CDD" id="cd04792">
    <property type="entry name" value="LanM-like"/>
    <property type="match status" value="1"/>
</dbReference>
<evidence type="ECO:0000313" key="3">
    <source>
        <dbReference type="EMBL" id="ARD09203.1"/>
    </source>
</evidence>
<dbReference type="InterPro" id="IPR017146">
    <property type="entry name" value="Lanti_2_LanM"/>
</dbReference>
<protein>
    <submittedName>
        <fullName evidence="3">DivM</fullName>
    </submittedName>
</protein>
<dbReference type="EMBL" id="KY115608">
    <property type="protein sequence ID" value="ARD09203.1"/>
    <property type="molecule type" value="Genomic_DNA"/>
</dbReference>
<dbReference type="PRINTS" id="PR01950">
    <property type="entry name" value="LANCSUPER"/>
</dbReference>
<dbReference type="GO" id="GO:0046872">
    <property type="term" value="F:metal ion binding"/>
    <property type="evidence" value="ECO:0007669"/>
    <property type="project" value="UniProtKB-KW"/>
</dbReference>
<accession>A0A2H4GZ79</accession>
<dbReference type="PRINTS" id="PR01955">
    <property type="entry name" value="LANCFRANKIA"/>
</dbReference>
<evidence type="ECO:0000256" key="1">
    <source>
        <dbReference type="PIRSR" id="PIRSR607822-1"/>
    </source>
</evidence>
<dbReference type="Pfam" id="PF05147">
    <property type="entry name" value="LANC_like"/>
    <property type="match status" value="1"/>
</dbReference>
<keyword evidence="1" id="KW-0862">Zinc</keyword>
<feature type="binding site" evidence="1">
    <location>
        <position position="946"/>
    </location>
    <ligand>
        <name>Zn(2+)</name>
        <dbReference type="ChEBI" id="CHEBI:29105"/>
    </ligand>
</feature>
<dbReference type="InterPro" id="IPR025410">
    <property type="entry name" value="Lant_dehyd"/>
</dbReference>
<dbReference type="InterPro" id="IPR007822">
    <property type="entry name" value="LANC-like"/>
</dbReference>
<dbReference type="GO" id="GO:0005975">
    <property type="term" value="P:carbohydrate metabolic process"/>
    <property type="evidence" value="ECO:0007669"/>
    <property type="project" value="InterPro"/>
</dbReference>
<feature type="binding site" evidence="1">
    <location>
        <position position="994"/>
    </location>
    <ligand>
        <name>Zn(2+)</name>
        <dbReference type="ChEBI" id="CHEBI:29105"/>
    </ligand>
</feature>
<dbReference type="SUPFAM" id="SSF158745">
    <property type="entry name" value="LanC-like"/>
    <property type="match status" value="1"/>
</dbReference>
<reference evidence="3" key="1">
    <citation type="journal article" date="2018" name="Nat. Chem. Biol.">
        <title>Chemical diversification enables symbiotic microbiota to afford functionally distinct peptides.</title>
        <authorList>
            <person name="Smith T.E."/>
            <person name="Schmidt E.W."/>
        </authorList>
    </citation>
    <scope>NUCLEOTIDE SEQUENCE</scope>
</reference>
<dbReference type="PIRSF" id="PIRSF037228">
    <property type="entry name" value="Lant_mod_RumM"/>
    <property type="match status" value="1"/>
</dbReference>
<dbReference type="GO" id="GO:0031179">
    <property type="term" value="P:peptide modification"/>
    <property type="evidence" value="ECO:0007669"/>
    <property type="project" value="InterPro"/>
</dbReference>
<dbReference type="Gene3D" id="1.50.10.10">
    <property type="match status" value="1"/>
</dbReference>
<feature type="domain" description="Lantibiotic biosynthesis protein dehydration" evidence="2">
    <location>
        <begin position="241"/>
        <end position="619"/>
    </location>
</feature>
<dbReference type="NCBIfam" id="TIGR03897">
    <property type="entry name" value="lanti_2_LanM"/>
    <property type="match status" value="1"/>
</dbReference>
<feature type="binding site" evidence="1">
    <location>
        <position position="995"/>
    </location>
    <ligand>
        <name>Zn(2+)</name>
        <dbReference type="ChEBI" id="CHEBI:29105"/>
    </ligand>
</feature>
<dbReference type="InterPro" id="IPR012341">
    <property type="entry name" value="6hp_glycosidase-like_sf"/>
</dbReference>
<dbReference type="AlphaFoldDB" id="A0A2H4GZ79"/>
<organism evidence="3">
    <name type="scientific">Prochloron didemni</name>
    <dbReference type="NCBI Taxonomy" id="1216"/>
    <lineage>
        <taxon>Bacteria</taxon>
        <taxon>Bacillati</taxon>
        <taxon>Cyanobacteriota</taxon>
        <taxon>Cyanophyceae</taxon>
        <taxon>Oscillatoriophycideae</taxon>
        <taxon>Chroococcales</taxon>
        <taxon>Prochloraceae</taxon>
        <taxon>Prochloron</taxon>
    </lineage>
</organism>
<gene>
    <name evidence="3" type="primary">divM</name>
</gene>
<evidence type="ECO:0000259" key="2">
    <source>
        <dbReference type="Pfam" id="PF13575"/>
    </source>
</evidence>
<dbReference type="SMART" id="SM01260">
    <property type="entry name" value="LANC_like"/>
    <property type="match status" value="1"/>
</dbReference>
<sequence>MLDDFSLLKLASRASNLCEQTLIVKELAKSKAPIASTTQLSPVDSWKIKKLTGKLAVQPFKESYEQGTISQSVIEDLRKLLIDYKLYELNLANLSESDRLEFIKPHSQWLKAYQAAMATLDLPREKFSGSCWGEPDIYYGKFAKVCEPFLRLLHQTLRGTGDAINATADNYRINPQVAIDIELHLLNRFELALAWALEANINVYCSQKAIAKSEDDSEAYIAYLEETFDRKQNYHDFYCRFPVLARWLAQVTYFLCNFGEETLQRLTSDREQIGATFFGSKPISQIKSFKLGKSDYHAGAKSVVIVELELANSEPATLVYKPRSIQSEAGMQGLLAQLNQDKVVRFAHYQVLCRDGYGYAEFIPSGKNQVQNKEDLKKFYQQLGGFLSIFHILGGGDLHHENILVADGNAFICDCETVLEVLPQGMDKLPGTVLDSVFKTAMLDWPRDSASPENSEMMSISGYSGGESYEVAFTVPRVKEHRMSLDQGVEYKTGITVELEGTNRIYYNGEIVDPQDYKDSIVDGFNQVYTWFQQHPTKAITRIKELFSSSLVRFINWGTQAYAKSIVAVRHPKCLADPLEVDLIFNSLKEHKRQWDKKGELAELELGSLWQLDIPIFTALAAESKDLIFNYQYSVSDTLAISPLDNAKRRIEQLSTENRIRQNQYIYTSLSTDEINSPYFIAAAVNYAQQIGWQLCEQLSSDSSKAPWQTWDYTATGKRLVDISGDLYDGSAGICLFLAYLDAIKPQVEFRQAAERALEYSIEKRNTTLIGAFQGETGLIYLLTHLAQLWDKPALLDLAVDLSDELLPRIKQDIYFDILHGVAGIIPVMLGLAEATGGKGIDCALQCAEHLLEQGIYQDNTLSWPPGRPDLVRGNFTGFSHGASGIGWALIMLGCHSNKSEYIEAGRQGFAYEATQFDEEQRDWYDLRKSVTTADSNEPHFANAWCNGAAGIGLSRIISWAALGKTDDDILRDAYTALNATLRNFNKLGNDSLCHGKSGNAELFLRFAQLRDTPYLQMEANVQAQAQWRNFEKARRWMCGSTGNDVFPDLMLGLAGIGMHFLRLAYRERVPSPLLLDPPPRAID</sequence>
<dbReference type="Pfam" id="PF13575">
    <property type="entry name" value="DUF4135"/>
    <property type="match status" value="1"/>
</dbReference>
<proteinExistence type="predicted"/>
<name>A0A2H4GZ79_PRODI</name>